<dbReference type="Bgee" id="ENSGGOG00000039001">
    <property type="expression patterns" value="Expressed in testis and 6 other cell types or tissues"/>
</dbReference>
<dbReference type="GeneTree" id="ENSGT00940000164761"/>
<dbReference type="EMBL" id="CABD030111739">
    <property type="status" value="NOT_ANNOTATED_CDS"/>
    <property type="molecule type" value="Genomic_DNA"/>
</dbReference>
<dbReference type="GO" id="GO:0006355">
    <property type="term" value="P:regulation of DNA-templated transcription"/>
    <property type="evidence" value="ECO:0007669"/>
    <property type="project" value="InterPro"/>
</dbReference>
<evidence type="ECO:0000259" key="1">
    <source>
        <dbReference type="PROSITE" id="PS50805"/>
    </source>
</evidence>
<dbReference type="PANTHER" id="PTHR46254">
    <property type="entry name" value="PROTEIN GVQW1-RELATED"/>
    <property type="match status" value="1"/>
</dbReference>
<dbReference type="Pfam" id="PF01352">
    <property type="entry name" value="KRAB"/>
    <property type="match status" value="1"/>
</dbReference>
<organism evidence="2 3">
    <name type="scientific">Gorilla gorilla gorilla</name>
    <name type="common">Western lowland gorilla</name>
    <dbReference type="NCBI Taxonomy" id="9595"/>
    <lineage>
        <taxon>Eukaryota</taxon>
        <taxon>Metazoa</taxon>
        <taxon>Chordata</taxon>
        <taxon>Craniata</taxon>
        <taxon>Vertebrata</taxon>
        <taxon>Euteleostomi</taxon>
        <taxon>Mammalia</taxon>
        <taxon>Eutheria</taxon>
        <taxon>Euarchontoglires</taxon>
        <taxon>Primates</taxon>
        <taxon>Haplorrhini</taxon>
        <taxon>Catarrhini</taxon>
        <taxon>Hominidae</taxon>
        <taxon>Gorilla</taxon>
    </lineage>
</organism>
<evidence type="ECO:0000313" key="2">
    <source>
        <dbReference type="Ensembl" id="ENSGGOP00000030322.1"/>
    </source>
</evidence>
<dbReference type="Proteomes" id="UP000001519">
    <property type="component" value="Chromosome 19"/>
</dbReference>
<dbReference type="PANTHER" id="PTHR46254:SF3">
    <property type="entry name" value="SECRETED PROTEIN"/>
    <property type="match status" value="1"/>
</dbReference>
<gene>
    <name evidence="2" type="primary">ZNF20</name>
</gene>
<reference evidence="3" key="1">
    <citation type="submission" date="2011-05" db="EMBL/GenBank/DDBJ databases">
        <title>Insights into the evolution of the great apes provided by the gorilla genome.</title>
        <authorList>
            <person name="Scally A."/>
        </authorList>
    </citation>
    <scope>NUCLEOTIDE SEQUENCE [LARGE SCALE GENOMIC DNA]</scope>
</reference>
<dbReference type="AlphaFoldDB" id="A0A2I2Y606"/>
<dbReference type="PROSITE" id="PS50805">
    <property type="entry name" value="KRAB"/>
    <property type="match status" value="1"/>
</dbReference>
<evidence type="ECO:0000313" key="3">
    <source>
        <dbReference type="Proteomes" id="UP000001519"/>
    </source>
</evidence>
<dbReference type="InterPro" id="IPR036051">
    <property type="entry name" value="KRAB_dom_sf"/>
</dbReference>
<dbReference type="EMBL" id="CABD030111741">
    <property type="status" value="NOT_ANNOTATED_CDS"/>
    <property type="molecule type" value="Genomic_DNA"/>
</dbReference>
<dbReference type="Ensembl" id="ENSGGOT00000068171.1">
    <property type="protein sequence ID" value="ENSGGOP00000030322.1"/>
    <property type="gene ID" value="ENSGGOG00000039001.1"/>
</dbReference>
<reference evidence="2" key="4">
    <citation type="submission" date="2025-09" db="UniProtKB">
        <authorList>
            <consortium name="Ensembl"/>
        </authorList>
    </citation>
    <scope>IDENTIFICATION</scope>
</reference>
<name>A0A2I2Y606_GORGO</name>
<protein>
    <submittedName>
        <fullName evidence="2">Zinc finger protein 20</fullName>
    </submittedName>
</protein>
<dbReference type="EMBL" id="CABD030111740">
    <property type="status" value="NOT_ANNOTATED_CDS"/>
    <property type="molecule type" value="Genomic_DNA"/>
</dbReference>
<dbReference type="Gene3D" id="6.10.140.140">
    <property type="match status" value="1"/>
</dbReference>
<dbReference type="InterPro" id="IPR001909">
    <property type="entry name" value="KRAB"/>
</dbReference>
<keyword evidence="3" id="KW-1185">Reference proteome</keyword>
<dbReference type="CDD" id="cd07765">
    <property type="entry name" value="KRAB_A-box"/>
    <property type="match status" value="1"/>
</dbReference>
<dbReference type="EMBL" id="CABD030111735">
    <property type="status" value="NOT_ANNOTATED_CDS"/>
    <property type="molecule type" value="Genomic_DNA"/>
</dbReference>
<sequence>MDSVAFEDVAVSFTQEEWALLDPSQKNLYRDVMQETFKNLTSVGKTWKVQNIEDEYKNPRRNLRRSFTLVAQAGVQRRDLGSPQPPPPGFKRFSCLSLPSSWDYKHAPPRQANFVFLVETGFLYVRLVSNS</sequence>
<dbReference type="EMBL" id="CABD030111736">
    <property type="status" value="NOT_ANNOTATED_CDS"/>
    <property type="molecule type" value="Genomic_DNA"/>
</dbReference>
<dbReference type="SMART" id="SM00349">
    <property type="entry name" value="KRAB"/>
    <property type="match status" value="1"/>
</dbReference>
<dbReference type="EMBL" id="CABD030111737">
    <property type="status" value="NOT_ANNOTATED_CDS"/>
    <property type="molecule type" value="Genomic_DNA"/>
</dbReference>
<dbReference type="EMBL" id="CABD030111738">
    <property type="status" value="NOT_ANNOTATED_CDS"/>
    <property type="molecule type" value="Genomic_DNA"/>
</dbReference>
<proteinExistence type="predicted"/>
<feature type="domain" description="KRAB" evidence="1">
    <location>
        <begin position="4"/>
        <end position="86"/>
    </location>
</feature>
<reference evidence="2" key="3">
    <citation type="submission" date="2025-08" db="UniProtKB">
        <authorList>
            <consortium name="Ensembl"/>
        </authorList>
    </citation>
    <scope>IDENTIFICATION</scope>
</reference>
<dbReference type="SUPFAM" id="SSF109640">
    <property type="entry name" value="KRAB domain (Kruppel-associated box)"/>
    <property type="match status" value="1"/>
</dbReference>
<reference evidence="2 3" key="2">
    <citation type="journal article" date="2012" name="Nature">
        <title>Insights into hominid evolution from the gorilla genome sequence.</title>
        <authorList>
            <person name="Scally A."/>
            <person name="Dutheil J.Y."/>
            <person name="Hillier L.W."/>
            <person name="Jordan G.E."/>
            <person name="Goodhead I."/>
            <person name="Herrero J."/>
            <person name="Hobolth A."/>
            <person name="Lappalainen T."/>
            <person name="Mailund T."/>
            <person name="Marques-Bonet T."/>
            <person name="McCarthy S."/>
            <person name="Montgomery S.H."/>
            <person name="Schwalie P.C."/>
            <person name="Tang Y.A."/>
            <person name="Ward M.C."/>
            <person name="Xue Y."/>
            <person name="Yngvadottir B."/>
            <person name="Alkan C."/>
            <person name="Andersen L.N."/>
            <person name="Ayub Q."/>
            <person name="Ball E.V."/>
            <person name="Beal K."/>
            <person name="Bradley B.J."/>
            <person name="Chen Y."/>
            <person name="Clee C.M."/>
            <person name="Fitzgerald S."/>
            <person name="Graves T.A."/>
            <person name="Gu Y."/>
            <person name="Heath P."/>
            <person name="Heger A."/>
            <person name="Karakoc E."/>
            <person name="Kolb-Kokocinski A."/>
            <person name="Laird G.K."/>
            <person name="Lunter G."/>
            <person name="Meader S."/>
            <person name="Mort M."/>
            <person name="Mullikin J.C."/>
            <person name="Munch K."/>
            <person name="O'Connor T.D."/>
            <person name="Phillips A.D."/>
            <person name="Prado-Martinez J."/>
            <person name="Rogers A.S."/>
            <person name="Sajjadian S."/>
            <person name="Schmidt D."/>
            <person name="Shaw K."/>
            <person name="Simpson J.T."/>
            <person name="Stenson P.D."/>
            <person name="Turner D.J."/>
            <person name="Vigilant L."/>
            <person name="Vilella A.J."/>
            <person name="Whitener W."/>
            <person name="Zhu B."/>
            <person name="Cooper D.N."/>
            <person name="de Jong P."/>
            <person name="Dermitzakis E.T."/>
            <person name="Eichler E.E."/>
            <person name="Flicek P."/>
            <person name="Goldman N."/>
            <person name="Mundy N.I."/>
            <person name="Ning Z."/>
            <person name="Odom D.T."/>
            <person name="Ponting C.P."/>
            <person name="Quail M.A."/>
            <person name="Ryder O.A."/>
            <person name="Searle S.M."/>
            <person name="Warren W.C."/>
            <person name="Wilson R.K."/>
            <person name="Schierup M.H."/>
            <person name="Rogers J."/>
            <person name="Tyler-Smith C."/>
            <person name="Durbin R."/>
        </authorList>
    </citation>
    <scope>NUCLEOTIDE SEQUENCE [LARGE SCALE GENOMIC DNA]</scope>
</reference>
<accession>A0A2I2Y606</accession>